<keyword evidence="4 7" id="KW-0548">Nucleotidyltransferase</keyword>
<dbReference type="SUPFAM" id="SSF81301">
    <property type="entry name" value="Nucleotidyltransferase"/>
    <property type="match status" value="1"/>
</dbReference>
<evidence type="ECO:0000256" key="2">
    <source>
        <dbReference type="ARBA" id="ARBA00023251"/>
    </source>
</evidence>
<dbReference type="InterPro" id="IPR002934">
    <property type="entry name" value="Polymerase_NTP_transf_dom"/>
</dbReference>
<evidence type="ECO:0000313" key="8">
    <source>
        <dbReference type="Proteomes" id="UP001597451"/>
    </source>
</evidence>
<dbReference type="Proteomes" id="UP001597451">
    <property type="component" value="Unassembled WGS sequence"/>
</dbReference>
<evidence type="ECO:0000259" key="5">
    <source>
        <dbReference type="Pfam" id="PF01909"/>
    </source>
</evidence>
<comment type="caution">
    <text evidence="7">The sequence shown here is derived from an EMBL/GenBank/DDBJ whole genome shotgun (WGS) entry which is preliminary data.</text>
</comment>
<keyword evidence="8" id="KW-1185">Reference proteome</keyword>
<dbReference type="InterPro" id="IPR043519">
    <property type="entry name" value="NT_sf"/>
</dbReference>
<organism evidence="7 8">
    <name type="scientific">Oceanobacillus kapialis</name>
    <dbReference type="NCBI Taxonomy" id="481353"/>
    <lineage>
        <taxon>Bacteria</taxon>
        <taxon>Bacillati</taxon>
        <taxon>Bacillota</taxon>
        <taxon>Bacilli</taxon>
        <taxon>Bacillales</taxon>
        <taxon>Bacillaceae</taxon>
        <taxon>Oceanobacillus</taxon>
    </lineage>
</organism>
<proteinExistence type="predicted"/>
<keyword evidence="2 4" id="KW-0046">Antibiotic resistance</keyword>
<keyword evidence="4" id="KW-0067">ATP-binding</keyword>
<dbReference type="PIRSF" id="PIRSF000819">
    <property type="entry name" value="Streptomycin_3-adenylyltransf"/>
    <property type="match status" value="1"/>
</dbReference>
<keyword evidence="1 4" id="KW-0808">Transferase</keyword>
<feature type="domain" description="Polymerase nucleotidyl transferase" evidence="5">
    <location>
        <begin position="22"/>
        <end position="72"/>
    </location>
</feature>
<evidence type="ECO:0000259" key="6">
    <source>
        <dbReference type="Pfam" id="PF13427"/>
    </source>
</evidence>
<dbReference type="Pfam" id="PF13427">
    <property type="entry name" value="AadA_C"/>
    <property type="match status" value="1"/>
</dbReference>
<sequence>MSSCLEIEKVVFSTLKEMKALLEEKFIGFYVHGSLAMGGFNPKRSDMDILVVSNKRLPLKEKRKLAAFLLKRSNTPFPIELSILTTEQLTNWKHPSPFDFHYSESWRQAYEEDLAKDTYIYLNDEMKTDPDLAAHLTVLTNRGICLEGKPILEVFPKVPRAHYIASIMEDFKNCLQTIEQNPVYSTLNLLRVYWYLQEGVISSKKEAGRWGVATLPDDMKDTVKKVLECYESNREDNDIRGKELLLFRDYISFEVDKFI</sequence>
<dbReference type="InterPro" id="IPR025184">
    <property type="entry name" value="AadA_C"/>
</dbReference>
<dbReference type="Pfam" id="PF01909">
    <property type="entry name" value="NTP_transf_2"/>
    <property type="match status" value="1"/>
</dbReference>
<gene>
    <name evidence="7" type="ORF">ACFSUN_15725</name>
</gene>
<evidence type="ECO:0000256" key="4">
    <source>
        <dbReference type="PIRNR" id="PIRNR000819"/>
    </source>
</evidence>
<dbReference type="CDD" id="cd05403">
    <property type="entry name" value="NT_KNTase_like"/>
    <property type="match status" value="1"/>
</dbReference>
<dbReference type="EMBL" id="JBHUMX010000041">
    <property type="protein sequence ID" value="MFD2630236.1"/>
    <property type="molecule type" value="Genomic_DNA"/>
</dbReference>
<keyword evidence="4" id="KW-0547">Nucleotide-binding</keyword>
<dbReference type="Gene3D" id="3.30.460.10">
    <property type="entry name" value="Beta Polymerase, domain 2"/>
    <property type="match status" value="1"/>
</dbReference>
<dbReference type="InterPro" id="IPR024172">
    <property type="entry name" value="AadA/Aad9"/>
</dbReference>
<comment type="catalytic activity">
    <reaction evidence="3 4">
        <text>spectinomycin + ATP = 9-O-adenylylspectinomycin + diphosphate</text>
        <dbReference type="Rhea" id="RHEA:63228"/>
        <dbReference type="ChEBI" id="CHEBI:30616"/>
        <dbReference type="ChEBI" id="CHEBI:33019"/>
        <dbReference type="ChEBI" id="CHEBI:146260"/>
        <dbReference type="ChEBI" id="CHEBI:146261"/>
    </reaction>
</comment>
<dbReference type="GO" id="GO:0016779">
    <property type="term" value="F:nucleotidyltransferase activity"/>
    <property type="evidence" value="ECO:0007669"/>
    <property type="project" value="UniProtKB-KW"/>
</dbReference>
<accession>A0ABW5Q3X9</accession>
<evidence type="ECO:0000256" key="1">
    <source>
        <dbReference type="ARBA" id="ARBA00022679"/>
    </source>
</evidence>
<name>A0ABW5Q3X9_9BACI</name>
<evidence type="ECO:0000256" key="3">
    <source>
        <dbReference type="ARBA" id="ARBA00047831"/>
    </source>
</evidence>
<feature type="domain" description="Adenylyltransferase AadA C-terminal" evidence="6">
    <location>
        <begin position="153"/>
        <end position="245"/>
    </location>
</feature>
<protein>
    <recommendedName>
        <fullName evidence="4">Spectinomycin 9-adenylyltransferase</fullName>
    </recommendedName>
</protein>
<evidence type="ECO:0000313" key="7">
    <source>
        <dbReference type="EMBL" id="MFD2630236.1"/>
    </source>
</evidence>
<dbReference type="RefSeq" id="WP_379563259.1">
    <property type="nucleotide sequence ID" value="NZ_JBHUMX010000041.1"/>
</dbReference>
<reference evidence="8" key="1">
    <citation type="journal article" date="2019" name="Int. J. Syst. Evol. Microbiol.">
        <title>The Global Catalogue of Microorganisms (GCM) 10K type strain sequencing project: providing services to taxonomists for standard genome sequencing and annotation.</title>
        <authorList>
            <consortium name="The Broad Institute Genomics Platform"/>
            <consortium name="The Broad Institute Genome Sequencing Center for Infectious Disease"/>
            <person name="Wu L."/>
            <person name="Ma J."/>
        </authorList>
    </citation>
    <scope>NUCLEOTIDE SEQUENCE [LARGE SCALE GENOMIC DNA]</scope>
    <source>
        <strain evidence="8">TISTR 1858</strain>
    </source>
</reference>